<evidence type="ECO:0000256" key="5">
    <source>
        <dbReference type="ARBA" id="ARBA00022771"/>
    </source>
</evidence>
<feature type="non-terminal residue" evidence="9">
    <location>
        <position position="1"/>
    </location>
</feature>
<evidence type="ECO:0000256" key="3">
    <source>
        <dbReference type="ARBA" id="ARBA00022723"/>
    </source>
</evidence>
<feature type="domain" description="RING-type" evidence="8">
    <location>
        <begin position="21"/>
        <end position="242"/>
    </location>
</feature>
<dbReference type="Gene3D" id="3.30.40.10">
    <property type="entry name" value="Zinc/RING finger domain, C3HC4 (zinc finger)"/>
    <property type="match status" value="1"/>
</dbReference>
<dbReference type="OrthoDB" id="10009520at2759"/>
<protein>
    <recommendedName>
        <fullName evidence="8">RING-type domain-containing protein</fullName>
    </recommendedName>
</protein>
<comment type="caution">
    <text evidence="9">The sequence shown here is derived from an EMBL/GenBank/DDBJ whole genome shotgun (WGS) entry which is preliminary data.</text>
</comment>
<keyword evidence="6" id="KW-0833">Ubl conjugation pathway</keyword>
<sequence>YLQKKQVDRAEKLLLAKQHGLFSECICCCEDNLLDEDMVLCSDGHQLCSTCVRNYIETGFNQNGDCFFTCLYPNCKLEYSTQIIRNLISPILFSRLLIKIQQEEIRLANIPNLEQCQFCTFAAIVDDPNERIFRCLNQECLKETCRQCKEPNHIPLRCDEVEKEDELDMRKFIENRVSESMIRICPKCKRASVCYVCRQLIDGYEHFNDNTKCAAQADVVKLHQEEMRVAYEEAKQAYLEKHPEAAAIVLKYDPSSHLVGNKKE</sequence>
<evidence type="ECO:0000259" key="8">
    <source>
        <dbReference type="PROSITE" id="PS51873"/>
    </source>
</evidence>
<proteinExistence type="predicted"/>
<dbReference type="EMBL" id="CAJOBC010086893">
    <property type="protein sequence ID" value="CAF4349730.1"/>
    <property type="molecule type" value="Genomic_DNA"/>
</dbReference>
<comment type="pathway">
    <text evidence="1">Protein modification; protein ubiquitination.</text>
</comment>
<keyword evidence="2" id="KW-0808">Transferase</keyword>
<evidence type="ECO:0000256" key="6">
    <source>
        <dbReference type="ARBA" id="ARBA00022786"/>
    </source>
</evidence>
<keyword evidence="11" id="KW-1185">Reference proteome</keyword>
<dbReference type="Proteomes" id="UP000663829">
    <property type="component" value="Unassembled WGS sequence"/>
</dbReference>
<gene>
    <name evidence="9" type="ORF">GPM918_LOCUS36024</name>
    <name evidence="10" type="ORF">SRO942_LOCUS36752</name>
</gene>
<keyword evidence="3" id="KW-0479">Metal-binding</keyword>
<dbReference type="InterPro" id="IPR047545">
    <property type="entry name" value="BRcat_RBR_RNF216"/>
</dbReference>
<dbReference type="GO" id="GO:0016740">
    <property type="term" value="F:transferase activity"/>
    <property type="evidence" value="ECO:0007669"/>
    <property type="project" value="UniProtKB-KW"/>
</dbReference>
<dbReference type="Proteomes" id="UP000681722">
    <property type="component" value="Unassembled WGS sequence"/>
</dbReference>
<name>A0A815S4A4_9BILA</name>
<keyword evidence="7" id="KW-0862">Zinc</keyword>
<dbReference type="InterPro" id="IPR051628">
    <property type="entry name" value="LUBAC_E3_Ligases"/>
</dbReference>
<dbReference type="GO" id="GO:0008270">
    <property type="term" value="F:zinc ion binding"/>
    <property type="evidence" value="ECO:0007669"/>
    <property type="project" value="UniProtKB-KW"/>
</dbReference>
<keyword evidence="5" id="KW-0863">Zinc-finger</keyword>
<dbReference type="PANTHER" id="PTHR22770">
    <property type="entry name" value="UBIQUITIN CONJUGATING ENZYME 7 INTERACTING PROTEIN-RELATED"/>
    <property type="match status" value="1"/>
</dbReference>
<dbReference type="EMBL" id="CAJNOQ010021405">
    <property type="protein sequence ID" value="CAF1485571.1"/>
    <property type="molecule type" value="Genomic_DNA"/>
</dbReference>
<evidence type="ECO:0000256" key="2">
    <source>
        <dbReference type="ARBA" id="ARBA00022679"/>
    </source>
</evidence>
<organism evidence="9 11">
    <name type="scientific">Didymodactylos carnosus</name>
    <dbReference type="NCBI Taxonomy" id="1234261"/>
    <lineage>
        <taxon>Eukaryota</taxon>
        <taxon>Metazoa</taxon>
        <taxon>Spiralia</taxon>
        <taxon>Gnathifera</taxon>
        <taxon>Rotifera</taxon>
        <taxon>Eurotatoria</taxon>
        <taxon>Bdelloidea</taxon>
        <taxon>Philodinida</taxon>
        <taxon>Philodinidae</taxon>
        <taxon>Didymodactylos</taxon>
    </lineage>
</organism>
<dbReference type="InterPro" id="IPR044066">
    <property type="entry name" value="TRIAD_supradom"/>
</dbReference>
<keyword evidence="4" id="KW-0677">Repeat</keyword>
<reference evidence="9" key="1">
    <citation type="submission" date="2021-02" db="EMBL/GenBank/DDBJ databases">
        <authorList>
            <person name="Nowell W R."/>
        </authorList>
    </citation>
    <scope>NUCLEOTIDE SEQUENCE</scope>
</reference>
<dbReference type="PROSITE" id="PS51873">
    <property type="entry name" value="TRIAD"/>
    <property type="match status" value="1"/>
</dbReference>
<evidence type="ECO:0000313" key="10">
    <source>
        <dbReference type="EMBL" id="CAF4349730.1"/>
    </source>
</evidence>
<evidence type="ECO:0000313" key="11">
    <source>
        <dbReference type="Proteomes" id="UP000663829"/>
    </source>
</evidence>
<evidence type="ECO:0000256" key="7">
    <source>
        <dbReference type="ARBA" id="ARBA00022833"/>
    </source>
</evidence>
<dbReference type="InterPro" id="IPR013083">
    <property type="entry name" value="Znf_RING/FYVE/PHD"/>
</dbReference>
<evidence type="ECO:0000313" key="9">
    <source>
        <dbReference type="EMBL" id="CAF1485571.1"/>
    </source>
</evidence>
<dbReference type="SUPFAM" id="SSF57850">
    <property type="entry name" value="RING/U-box"/>
    <property type="match status" value="1"/>
</dbReference>
<accession>A0A815S4A4</accession>
<evidence type="ECO:0000256" key="1">
    <source>
        <dbReference type="ARBA" id="ARBA00004906"/>
    </source>
</evidence>
<dbReference type="CDD" id="cd20339">
    <property type="entry name" value="BRcat_RBR_RNF216"/>
    <property type="match status" value="1"/>
</dbReference>
<evidence type="ECO:0000256" key="4">
    <source>
        <dbReference type="ARBA" id="ARBA00022737"/>
    </source>
</evidence>
<dbReference type="PANTHER" id="PTHR22770:SF47">
    <property type="entry name" value="E3 UBIQUITIN-PROTEIN LIGASE RNF216"/>
    <property type="match status" value="1"/>
</dbReference>
<dbReference type="AlphaFoldDB" id="A0A815S4A4"/>